<keyword evidence="2" id="KW-0812">Transmembrane</keyword>
<keyword evidence="2" id="KW-0472">Membrane</keyword>
<proteinExistence type="predicted"/>
<sequence length="56" mass="5670">MIATALGGLPWWGWVLLVGVGLVVGLGYAAVRGRRSLASEPAADPQPDTPDGADPA</sequence>
<keyword evidence="2" id="KW-1133">Transmembrane helix</keyword>
<evidence type="ECO:0000256" key="2">
    <source>
        <dbReference type="SAM" id="Phobius"/>
    </source>
</evidence>
<protein>
    <recommendedName>
        <fullName evidence="5">LPXTG-motif cell wall anchor domain-containing protein</fullName>
    </recommendedName>
</protein>
<evidence type="ECO:0000256" key="1">
    <source>
        <dbReference type="SAM" id="MobiDB-lite"/>
    </source>
</evidence>
<dbReference type="Proteomes" id="UP001500325">
    <property type="component" value="Unassembled WGS sequence"/>
</dbReference>
<dbReference type="EMBL" id="BAABIC010000004">
    <property type="protein sequence ID" value="GAA4681263.1"/>
    <property type="molecule type" value="Genomic_DNA"/>
</dbReference>
<gene>
    <name evidence="3" type="ORF">GCM10023215_13690</name>
</gene>
<evidence type="ECO:0008006" key="5">
    <source>
        <dbReference type="Google" id="ProtNLM"/>
    </source>
</evidence>
<accession>A0ABP8W602</accession>
<dbReference type="RefSeq" id="WP_345379132.1">
    <property type="nucleotide sequence ID" value="NZ_BAABIC010000004.1"/>
</dbReference>
<comment type="caution">
    <text evidence="3">The sequence shown here is derived from an EMBL/GenBank/DDBJ whole genome shotgun (WGS) entry which is preliminary data.</text>
</comment>
<evidence type="ECO:0000313" key="4">
    <source>
        <dbReference type="Proteomes" id="UP001500325"/>
    </source>
</evidence>
<keyword evidence="4" id="KW-1185">Reference proteome</keyword>
<evidence type="ECO:0000313" key="3">
    <source>
        <dbReference type="EMBL" id="GAA4681263.1"/>
    </source>
</evidence>
<name>A0ABP8W602_9PSEU</name>
<feature type="transmembrane region" description="Helical" evidence="2">
    <location>
        <begin position="12"/>
        <end position="31"/>
    </location>
</feature>
<reference evidence="4" key="1">
    <citation type="journal article" date="2019" name="Int. J. Syst. Evol. Microbiol.">
        <title>The Global Catalogue of Microorganisms (GCM) 10K type strain sequencing project: providing services to taxonomists for standard genome sequencing and annotation.</title>
        <authorList>
            <consortium name="The Broad Institute Genomics Platform"/>
            <consortium name="The Broad Institute Genome Sequencing Center for Infectious Disease"/>
            <person name="Wu L."/>
            <person name="Ma J."/>
        </authorList>
    </citation>
    <scope>NUCLEOTIDE SEQUENCE [LARGE SCALE GENOMIC DNA]</scope>
    <source>
        <strain evidence="4">JCM 18055</strain>
    </source>
</reference>
<organism evidence="3 4">
    <name type="scientific">Pseudonocardia yuanmonensis</name>
    <dbReference type="NCBI Taxonomy" id="1095914"/>
    <lineage>
        <taxon>Bacteria</taxon>
        <taxon>Bacillati</taxon>
        <taxon>Actinomycetota</taxon>
        <taxon>Actinomycetes</taxon>
        <taxon>Pseudonocardiales</taxon>
        <taxon>Pseudonocardiaceae</taxon>
        <taxon>Pseudonocardia</taxon>
    </lineage>
</organism>
<feature type="region of interest" description="Disordered" evidence="1">
    <location>
        <begin position="37"/>
        <end position="56"/>
    </location>
</feature>